<gene>
    <name evidence="3" type="ORF">FAZ97_02900</name>
</gene>
<reference evidence="3 4" key="1">
    <citation type="submission" date="2019-12" db="EMBL/GenBank/DDBJ databases">
        <title>Paraburkholderia acidiphila 7Q-K02 sp. nov and Paraburkholderia acidisoli DHF22 sp. nov., two strains isolated from forest soil.</title>
        <authorList>
            <person name="Gao Z."/>
            <person name="Qiu L."/>
        </authorList>
    </citation>
    <scope>NUCLEOTIDE SEQUENCE [LARGE SCALE GENOMIC DNA]</scope>
    <source>
        <strain evidence="3 4">7Q-K02</strain>
    </source>
</reference>
<accession>A0A7Z2J8D7</accession>
<dbReference type="PANTHER" id="PTHR42815">
    <property type="entry name" value="FAD-BINDING, PUTATIVE (AFU_ORTHOLOGUE AFUA_6G07600)-RELATED"/>
    <property type="match status" value="1"/>
</dbReference>
<sequence length="233" mass="25973">MTSNASNASNADRVHRYPSDVAFSPTVKAMQERLGSRELYARVERDHAWGVALTPEIQAFIGAQTSVFLGTANTEGQPYIQHRGGPAGFLHVVDEHTIAFADFIGNQQYITLGNLADNPKAHLFVIDYARRRRVKIWGRARVVDAAQDAALLAQLMPPGYKARAERVIVFTVNAWDMNCPQHIPQRFEAADVKSALEQREARIRELEEAAAQREARVRELEAENARLREGAAA</sequence>
<dbReference type="EMBL" id="CP046909">
    <property type="protein sequence ID" value="QGZ53945.1"/>
    <property type="molecule type" value="Genomic_DNA"/>
</dbReference>
<dbReference type="Pfam" id="PF01243">
    <property type="entry name" value="PNPOx_N"/>
    <property type="match status" value="1"/>
</dbReference>
<dbReference type="SUPFAM" id="SSF50475">
    <property type="entry name" value="FMN-binding split barrel"/>
    <property type="match status" value="1"/>
</dbReference>
<dbReference type="PANTHER" id="PTHR42815:SF2">
    <property type="entry name" value="FAD-BINDING, PUTATIVE (AFU_ORTHOLOGUE AFUA_6G07600)-RELATED"/>
    <property type="match status" value="1"/>
</dbReference>
<dbReference type="KEGG" id="pacp:FAZ97_02900"/>
<evidence type="ECO:0000313" key="3">
    <source>
        <dbReference type="EMBL" id="QGZ53945.1"/>
    </source>
</evidence>
<keyword evidence="1" id="KW-0175">Coiled coil</keyword>
<evidence type="ECO:0000313" key="4">
    <source>
        <dbReference type="Proteomes" id="UP000434209"/>
    </source>
</evidence>
<dbReference type="InterPro" id="IPR011576">
    <property type="entry name" value="Pyridox_Oxase_N"/>
</dbReference>
<dbReference type="RefSeq" id="WP_158757105.1">
    <property type="nucleotide sequence ID" value="NZ_CP046909.1"/>
</dbReference>
<dbReference type="AlphaFoldDB" id="A0A7Z2J8D7"/>
<feature type="domain" description="Pyridoxamine 5'-phosphate oxidase N-terminal" evidence="2">
    <location>
        <begin position="53"/>
        <end position="177"/>
    </location>
</feature>
<dbReference type="Proteomes" id="UP000434209">
    <property type="component" value="Chromosome 1"/>
</dbReference>
<feature type="coiled-coil region" evidence="1">
    <location>
        <begin position="189"/>
        <end position="230"/>
    </location>
</feature>
<protein>
    <submittedName>
        <fullName evidence="3">Pyridoxamine 5'-phosphate oxidase</fullName>
    </submittedName>
</protein>
<evidence type="ECO:0000256" key="1">
    <source>
        <dbReference type="SAM" id="Coils"/>
    </source>
</evidence>
<dbReference type="InterPro" id="IPR012349">
    <property type="entry name" value="Split_barrel_FMN-bd"/>
</dbReference>
<proteinExistence type="predicted"/>
<dbReference type="Gene3D" id="2.30.110.10">
    <property type="entry name" value="Electron Transport, Fmn-binding Protein, Chain A"/>
    <property type="match status" value="1"/>
</dbReference>
<organism evidence="3 4">
    <name type="scientific">Paraburkholderia acidiphila</name>
    <dbReference type="NCBI Taxonomy" id="2571747"/>
    <lineage>
        <taxon>Bacteria</taxon>
        <taxon>Pseudomonadati</taxon>
        <taxon>Pseudomonadota</taxon>
        <taxon>Betaproteobacteria</taxon>
        <taxon>Burkholderiales</taxon>
        <taxon>Burkholderiaceae</taxon>
        <taxon>Paraburkholderia</taxon>
    </lineage>
</organism>
<keyword evidence="4" id="KW-1185">Reference proteome</keyword>
<evidence type="ECO:0000259" key="2">
    <source>
        <dbReference type="Pfam" id="PF01243"/>
    </source>
</evidence>
<dbReference type="OrthoDB" id="544091at2"/>
<name>A0A7Z2J8D7_9BURK</name>